<protein>
    <submittedName>
        <fullName evidence="2">Uncharacterized protein</fullName>
    </submittedName>
</protein>
<evidence type="ECO:0000313" key="2">
    <source>
        <dbReference type="EMBL" id="MBD2181010.1"/>
    </source>
</evidence>
<gene>
    <name evidence="2" type="ORF">H6G03_07840</name>
</gene>
<comment type="caution">
    <text evidence="2">The sequence shown here is derived from an EMBL/GenBank/DDBJ whole genome shotgun (WGS) entry which is preliminary data.</text>
</comment>
<organism evidence="2 3">
    <name type="scientific">Aerosakkonema funiforme FACHB-1375</name>
    <dbReference type="NCBI Taxonomy" id="2949571"/>
    <lineage>
        <taxon>Bacteria</taxon>
        <taxon>Bacillati</taxon>
        <taxon>Cyanobacteriota</taxon>
        <taxon>Cyanophyceae</taxon>
        <taxon>Oscillatoriophycideae</taxon>
        <taxon>Aerosakkonematales</taxon>
        <taxon>Aerosakkonemataceae</taxon>
        <taxon>Aerosakkonema</taxon>
    </lineage>
</organism>
<evidence type="ECO:0000256" key="1">
    <source>
        <dbReference type="SAM" id="MobiDB-lite"/>
    </source>
</evidence>
<name>A0A926ZFM5_9CYAN</name>
<evidence type="ECO:0000313" key="3">
    <source>
        <dbReference type="Proteomes" id="UP000641646"/>
    </source>
</evidence>
<accession>A0A926ZFM5</accession>
<reference evidence="2" key="2">
    <citation type="submission" date="2020-08" db="EMBL/GenBank/DDBJ databases">
        <authorList>
            <person name="Chen M."/>
            <person name="Teng W."/>
            <person name="Zhao L."/>
            <person name="Hu C."/>
            <person name="Zhou Y."/>
            <person name="Han B."/>
            <person name="Song L."/>
            <person name="Shu W."/>
        </authorList>
    </citation>
    <scope>NUCLEOTIDE SEQUENCE</scope>
    <source>
        <strain evidence="2">FACHB-1375</strain>
    </source>
</reference>
<keyword evidence="3" id="KW-1185">Reference proteome</keyword>
<dbReference type="EMBL" id="JACJPW010000015">
    <property type="protein sequence ID" value="MBD2181010.1"/>
    <property type="molecule type" value="Genomic_DNA"/>
</dbReference>
<feature type="region of interest" description="Disordered" evidence="1">
    <location>
        <begin position="228"/>
        <end position="251"/>
    </location>
</feature>
<dbReference type="Proteomes" id="UP000641646">
    <property type="component" value="Unassembled WGS sequence"/>
</dbReference>
<reference evidence="2" key="1">
    <citation type="journal article" date="2015" name="ISME J.">
        <title>Draft Genome Sequence of Streptomyces incarnatus NRRL8089, which Produces the Nucleoside Antibiotic Sinefungin.</title>
        <authorList>
            <person name="Oshima K."/>
            <person name="Hattori M."/>
            <person name="Shimizu H."/>
            <person name="Fukuda K."/>
            <person name="Nemoto M."/>
            <person name="Inagaki K."/>
            <person name="Tamura T."/>
        </authorList>
    </citation>
    <scope>NUCLEOTIDE SEQUENCE</scope>
    <source>
        <strain evidence="2">FACHB-1375</strain>
    </source>
</reference>
<dbReference type="AlphaFoldDB" id="A0A926ZFM5"/>
<sequence length="251" mass="27913">MCLVLGFSQIAQAQSTQNSNQPAILTISPQESSGLSGAARTVEVWSGRGTAIDFTRVNERIIQVFLADPSRFTYTTDTPLDKGNATTLFLRQITPLRFPNLTTARVTNLFVKTQSPDGTMRLYTFNLQAGGSTRQRYNGLSVATTSPTHYRRTSRLQASSSRSVRIDDIERGLQVAIARRYTAANDPVVFKVRDFLTTARSNSRHSLTELAQRLNLRPELLTQLATLGREESDSPTTSSERNAPNLVRFNR</sequence>
<proteinExistence type="predicted"/>